<feature type="transmembrane region" description="Helical" evidence="13">
    <location>
        <begin position="31"/>
        <end position="51"/>
    </location>
</feature>
<gene>
    <name evidence="16" type="ORF">DdX_12733</name>
</gene>
<dbReference type="CDD" id="cd18603">
    <property type="entry name" value="ABC_6TM_MRP1_2_3_6_D2_like"/>
    <property type="match status" value="1"/>
</dbReference>
<dbReference type="GO" id="GO:0005886">
    <property type="term" value="C:plasma membrane"/>
    <property type="evidence" value="ECO:0007669"/>
    <property type="project" value="UniProtKB-SubCell"/>
</dbReference>
<keyword evidence="7" id="KW-0547">Nucleotide-binding</keyword>
<dbReference type="InterPro" id="IPR050173">
    <property type="entry name" value="ABC_transporter_C-like"/>
</dbReference>
<keyword evidence="10 13" id="KW-0472">Membrane</keyword>
<dbReference type="FunFam" id="1.20.1560.10:FF:000081">
    <property type="entry name" value="Protein CBG24505"/>
    <property type="match status" value="1"/>
</dbReference>
<dbReference type="Pfam" id="PF00005">
    <property type="entry name" value="ABC_tran"/>
    <property type="match status" value="2"/>
</dbReference>
<accession>A0AAD4MYE1</accession>
<dbReference type="SUPFAM" id="SSF90123">
    <property type="entry name" value="ABC transporter transmembrane region"/>
    <property type="match status" value="2"/>
</dbReference>
<keyword evidence="9 13" id="KW-1133">Transmembrane helix</keyword>
<keyword evidence="4" id="KW-1003">Cell membrane</keyword>
<dbReference type="Gene3D" id="1.20.1560.10">
    <property type="entry name" value="ABC transporter type 1, transmembrane domain"/>
    <property type="match status" value="2"/>
</dbReference>
<dbReference type="EMBL" id="JAKKPZ010000044">
    <property type="protein sequence ID" value="KAI1706949.1"/>
    <property type="molecule type" value="Genomic_DNA"/>
</dbReference>
<evidence type="ECO:0000256" key="11">
    <source>
        <dbReference type="ARBA" id="ARBA00024220"/>
    </source>
</evidence>
<evidence type="ECO:0000256" key="10">
    <source>
        <dbReference type="ARBA" id="ARBA00023136"/>
    </source>
</evidence>
<feature type="transmembrane region" description="Helical" evidence="13">
    <location>
        <begin position="1071"/>
        <end position="1095"/>
    </location>
</feature>
<dbReference type="NCBIfam" id="TIGR00957">
    <property type="entry name" value="MRP_assoc_pro"/>
    <property type="match status" value="1"/>
</dbReference>
<dbReference type="InterPro" id="IPR036640">
    <property type="entry name" value="ABC1_TM_sf"/>
</dbReference>
<feature type="domain" description="ABC transmembrane type-1" evidence="15">
    <location>
        <begin position="341"/>
        <end position="616"/>
    </location>
</feature>
<dbReference type="CDD" id="cd18595">
    <property type="entry name" value="ABC_6TM_MRP1_2_3_6_D1_like"/>
    <property type="match status" value="1"/>
</dbReference>
<keyword evidence="6" id="KW-0677">Repeat</keyword>
<evidence type="ECO:0000259" key="14">
    <source>
        <dbReference type="PROSITE" id="PS50893"/>
    </source>
</evidence>
<feature type="transmembrane region" description="Helical" evidence="13">
    <location>
        <begin position="106"/>
        <end position="126"/>
    </location>
</feature>
<dbReference type="InterPro" id="IPR027417">
    <property type="entry name" value="P-loop_NTPase"/>
</dbReference>
<dbReference type="GO" id="GO:0015431">
    <property type="term" value="F:ABC-type glutathione S-conjugate transporter activity"/>
    <property type="evidence" value="ECO:0007669"/>
    <property type="project" value="UniProtKB-EC"/>
</dbReference>
<feature type="transmembrane region" description="Helical" evidence="13">
    <location>
        <begin position="1285"/>
        <end position="1304"/>
    </location>
</feature>
<organism evidence="16 17">
    <name type="scientific">Ditylenchus destructor</name>
    <dbReference type="NCBI Taxonomy" id="166010"/>
    <lineage>
        <taxon>Eukaryota</taxon>
        <taxon>Metazoa</taxon>
        <taxon>Ecdysozoa</taxon>
        <taxon>Nematoda</taxon>
        <taxon>Chromadorea</taxon>
        <taxon>Rhabditida</taxon>
        <taxon>Tylenchina</taxon>
        <taxon>Tylenchomorpha</taxon>
        <taxon>Sphaerularioidea</taxon>
        <taxon>Anguinidae</taxon>
        <taxon>Anguininae</taxon>
        <taxon>Ditylenchus</taxon>
    </lineage>
</organism>
<evidence type="ECO:0000256" key="13">
    <source>
        <dbReference type="SAM" id="Phobius"/>
    </source>
</evidence>
<feature type="domain" description="ABC transporter" evidence="14">
    <location>
        <begin position="1349"/>
        <end position="1583"/>
    </location>
</feature>
<dbReference type="GO" id="GO:0016887">
    <property type="term" value="F:ATP hydrolysis activity"/>
    <property type="evidence" value="ECO:0007669"/>
    <property type="project" value="InterPro"/>
</dbReference>
<protein>
    <recommendedName>
        <fullName evidence="11">ABC-type glutathione-S-conjugate transporter</fullName>
        <ecNumber evidence="11">7.6.2.3</ecNumber>
    </recommendedName>
</protein>
<proteinExistence type="inferred from homology"/>
<evidence type="ECO:0000256" key="9">
    <source>
        <dbReference type="ARBA" id="ARBA00022989"/>
    </source>
</evidence>
<dbReference type="PROSITE" id="PS50929">
    <property type="entry name" value="ABC_TM1F"/>
    <property type="match status" value="2"/>
</dbReference>
<comment type="subcellular location">
    <subcellularLocation>
        <location evidence="1">Cell membrane</location>
        <topology evidence="1">Multi-pass membrane protein</topology>
    </subcellularLocation>
</comment>
<dbReference type="PANTHER" id="PTHR24223:SF415">
    <property type="entry name" value="FI20190P1"/>
    <property type="match status" value="1"/>
</dbReference>
<evidence type="ECO:0000256" key="12">
    <source>
        <dbReference type="ARBA" id="ARBA00047523"/>
    </source>
</evidence>
<dbReference type="InterPro" id="IPR003593">
    <property type="entry name" value="AAA+_ATPase"/>
</dbReference>
<evidence type="ECO:0000259" key="15">
    <source>
        <dbReference type="PROSITE" id="PS50929"/>
    </source>
</evidence>
<name>A0AAD4MYE1_9BILA</name>
<comment type="catalytic activity">
    <reaction evidence="12">
        <text>leukotriene C4(in) + ATP + H2O = leukotriene C4(out) + ADP + phosphate + H(+)</text>
        <dbReference type="Rhea" id="RHEA:38963"/>
        <dbReference type="ChEBI" id="CHEBI:15377"/>
        <dbReference type="ChEBI" id="CHEBI:15378"/>
        <dbReference type="ChEBI" id="CHEBI:30616"/>
        <dbReference type="ChEBI" id="CHEBI:43474"/>
        <dbReference type="ChEBI" id="CHEBI:57973"/>
        <dbReference type="ChEBI" id="CHEBI:456216"/>
    </reaction>
    <physiologicalReaction direction="left-to-right" evidence="12">
        <dbReference type="Rhea" id="RHEA:38964"/>
    </physiologicalReaction>
</comment>
<keyword evidence="5 13" id="KW-0812">Transmembrane</keyword>
<dbReference type="FunFam" id="3.40.50.300:FF:000074">
    <property type="entry name" value="Multidrug resistance-associated protein 5 isoform 1"/>
    <property type="match status" value="1"/>
</dbReference>
<feature type="transmembrane region" description="Helical" evidence="13">
    <location>
        <begin position="1250"/>
        <end position="1273"/>
    </location>
</feature>
<feature type="transmembrane region" description="Helical" evidence="13">
    <location>
        <begin position="1154"/>
        <end position="1182"/>
    </location>
</feature>
<evidence type="ECO:0000256" key="5">
    <source>
        <dbReference type="ARBA" id="ARBA00022692"/>
    </source>
</evidence>
<dbReference type="InterPro" id="IPR011527">
    <property type="entry name" value="ABC1_TM_dom"/>
</dbReference>
<keyword evidence="3" id="KW-0813">Transport</keyword>
<evidence type="ECO:0000256" key="2">
    <source>
        <dbReference type="ARBA" id="ARBA00009726"/>
    </source>
</evidence>
<feature type="transmembrane region" description="Helical" evidence="13">
    <location>
        <begin position="600"/>
        <end position="619"/>
    </location>
</feature>
<dbReference type="PANTHER" id="PTHR24223">
    <property type="entry name" value="ATP-BINDING CASSETTE SUB-FAMILY C"/>
    <property type="match status" value="1"/>
</dbReference>
<dbReference type="FunFam" id="1.20.1560.10:FF:000001">
    <property type="entry name" value="ATP-binding cassette subfamily C member 1"/>
    <property type="match status" value="1"/>
</dbReference>
<dbReference type="InterPro" id="IPR005292">
    <property type="entry name" value="MRP"/>
</dbReference>
<evidence type="ECO:0000256" key="6">
    <source>
        <dbReference type="ARBA" id="ARBA00022737"/>
    </source>
</evidence>
<feature type="domain" description="ABC transmembrane type-1" evidence="15">
    <location>
        <begin position="1023"/>
        <end position="1312"/>
    </location>
</feature>
<evidence type="ECO:0000256" key="1">
    <source>
        <dbReference type="ARBA" id="ARBA00004651"/>
    </source>
</evidence>
<dbReference type="SUPFAM" id="SSF52540">
    <property type="entry name" value="P-loop containing nucleoside triphosphate hydrolases"/>
    <property type="match status" value="2"/>
</dbReference>
<dbReference type="SMART" id="SM00382">
    <property type="entry name" value="AAA"/>
    <property type="match status" value="2"/>
</dbReference>
<evidence type="ECO:0000256" key="3">
    <source>
        <dbReference type="ARBA" id="ARBA00022448"/>
    </source>
</evidence>
<dbReference type="PROSITE" id="PS00211">
    <property type="entry name" value="ABC_TRANSPORTER_1"/>
    <property type="match status" value="2"/>
</dbReference>
<reference evidence="16" key="1">
    <citation type="submission" date="2022-01" db="EMBL/GenBank/DDBJ databases">
        <title>Genome Sequence Resource for Two Populations of Ditylenchus destructor, the Migratory Endoparasitic Phytonematode.</title>
        <authorList>
            <person name="Zhang H."/>
            <person name="Lin R."/>
            <person name="Xie B."/>
        </authorList>
    </citation>
    <scope>NUCLEOTIDE SEQUENCE</scope>
    <source>
        <strain evidence="16">BazhouSP</strain>
    </source>
</reference>
<dbReference type="EC" id="7.6.2.3" evidence="11"/>
<dbReference type="GO" id="GO:0005524">
    <property type="term" value="F:ATP binding"/>
    <property type="evidence" value="ECO:0007669"/>
    <property type="project" value="UniProtKB-KW"/>
</dbReference>
<dbReference type="CDD" id="cd03250">
    <property type="entry name" value="ABCC_MRP_domain1"/>
    <property type="match status" value="1"/>
</dbReference>
<sequence length="1590" mass="178287">MEAFCDNSSGWIDPSHDLRNSSALPNLSECAQFTAMVWIPAFFFWFLLPIFSAQVWKLRQTKSFKPLPTSSLFLTKFAITGILFLDAVLLSLKYFDDGNDHSLPSIVYLMYPLIRAVTMAAMFFCMRAARQVGLVSSGILFNTWLLHMICAAPEVYGWYLRLISHNTTSQSEPFSVFRFVTSLVWFIGVAAQTILFAFADKRSEEEKMKYTPELNSSFFNCCLLWWFDPLIIRGAKKDLTTEDLFELNQGSRSEYLVPLWERFWNPAIEVYNQRKEALLADGATSTLLSQGIHSIALINDSPERNNRVKRKDKRTIPPPSVAHTLFKLFKWELLSSGAIKMCADVLQFVNPLLLKMLIDFVTDENAKLWQGISYALLMFCTSQLKSLMNTYYIIVVYRVGIKCQTVLTAATYKKTLRLSSAARRDRTVGEIVNLMAIDIEKIQLTTSFIHNFWSCPFQIILALIFLYNTLGIAALPGVVVMVIFVPLSVFSSYFTRDWQTKQMKLKDERTKMINQILNGIKVIKLYAWEIPMMETVETIRENELACILKAGLLGNAIETFNICVPFLVAICSFATFSLLNPSNSLTPQVAFVSMTLFNQTLTPMLYFAFLINQFVSCLVSNKRLKEFLVAEEISESAIDRTPEIGGGLEVISVRDADFSWGSISEMEKNAGTETESSLPSFPVLNVQDVNLDVTKGSLLAVVGKVGTGKSSLLSALLGEMAKVRGYVGICGRVAYVPQSAWVRNATFRENITFGRAYDKKFYQKVINACALQPDLDILPNGDQTEIGEKGINLSGGQKARVSLARAVYQNYDIYFLDDPLSAVDSHVGKHIFEQVIGPSGMLRNKTRILVTHGVGFLKEVDQIIVLEDGRIVETGTYAGLLAEKGRFTQLIEEGKIESSSISDSDSSPENDITEQKLVVRAVDDEDFEGNSEKDGAVSSSLMDNGESDTRALLERQISTVSADGNIPQVLSAESQTAESEQRAESQIRGTNENLIQMEKIETGQVKKTVYWDYIKSSGISLCAAFFCLYCCYQALYVGRSVWLSKWADDNEMDRHNGSHTPSTSLGVRLSVYALFGIGEAVTYYVTSLIGLLAGLSASRNLHNPMLKRILQAPMVFFDTTPLGRILNRFSKDIELVDTVVAIHSRTFARTVIQIVATLMIIIINLPIFLTVVFPLAVIYYLILKFYVPTSRQLKRLQSVHRSPIFSHFGETVQGSSSIRAFSRTDEFCLESERRVDTFLRIKYLSVVSNIWLMIRVEFIANIVILFTALFAALSKEWGWLQSAGLVGLTVSYALTITEVLNLGVRFVSELETNIVSVERLKEYSEIETEADWKIEGKEPPKGWPNAGSLKFENYSTRYRPGLELVLRNIHAEISPAENVGIVGRTGAGKSSLTLALFRMIEPVEGSIIIDGVNISEIGLHDLRSNLTIIPQDPVLFSGTLRFNLDPFSKQSDDDIWKALELAHLRTFVSSLPELLDYPISEGGENISLGQRQLVCLARALLRRTKILVLDEATAAVDIYTDSLIQETIRQEFKESTVFTIAHRLNTIIDYNRVIVLQQGQIMEFDSPQRLLSTDSLFSKMAQDAKIGGKE</sequence>
<evidence type="ECO:0000256" key="8">
    <source>
        <dbReference type="ARBA" id="ARBA00022840"/>
    </source>
</evidence>
<feature type="transmembrane region" description="Helical" evidence="13">
    <location>
        <begin position="448"/>
        <end position="467"/>
    </location>
</feature>
<feature type="transmembrane region" description="Helical" evidence="13">
    <location>
        <begin position="72"/>
        <end position="94"/>
    </location>
</feature>
<comment type="caution">
    <text evidence="16">The sequence shown here is derived from an EMBL/GenBank/DDBJ whole genome shotgun (WGS) entry which is preliminary data.</text>
</comment>
<feature type="transmembrane region" description="Helical" evidence="13">
    <location>
        <begin position="473"/>
        <end position="494"/>
    </location>
</feature>
<dbReference type="InterPro" id="IPR017871">
    <property type="entry name" value="ABC_transporter-like_CS"/>
</dbReference>
<evidence type="ECO:0000256" key="4">
    <source>
        <dbReference type="ARBA" id="ARBA00022475"/>
    </source>
</evidence>
<dbReference type="Gene3D" id="3.40.50.300">
    <property type="entry name" value="P-loop containing nucleotide triphosphate hydrolases"/>
    <property type="match status" value="2"/>
</dbReference>
<feature type="domain" description="ABC transporter" evidence="14">
    <location>
        <begin position="653"/>
        <end position="893"/>
    </location>
</feature>
<evidence type="ECO:0000256" key="7">
    <source>
        <dbReference type="ARBA" id="ARBA00022741"/>
    </source>
</evidence>
<feature type="transmembrane region" description="Helical" evidence="13">
    <location>
        <begin position="1016"/>
        <end position="1036"/>
    </location>
</feature>
<feature type="transmembrane region" description="Helical" evidence="13">
    <location>
        <begin position="179"/>
        <end position="199"/>
    </location>
</feature>
<dbReference type="Proteomes" id="UP001201812">
    <property type="component" value="Unassembled WGS sequence"/>
</dbReference>
<keyword evidence="8" id="KW-0067">ATP-binding</keyword>
<evidence type="ECO:0000313" key="17">
    <source>
        <dbReference type="Proteomes" id="UP001201812"/>
    </source>
</evidence>
<comment type="similarity">
    <text evidence="2">Belongs to the ABC transporter superfamily. ABCC family. Conjugate transporter (TC 3.A.1.208) subfamily.</text>
</comment>
<dbReference type="FunFam" id="3.40.50.300:FF:000997">
    <property type="entry name" value="Multidrug resistance-associated protein 1"/>
    <property type="match status" value="1"/>
</dbReference>
<feature type="transmembrane region" description="Helical" evidence="13">
    <location>
        <begin position="559"/>
        <end position="580"/>
    </location>
</feature>
<feature type="transmembrane region" description="Helical" evidence="13">
    <location>
        <begin position="138"/>
        <end position="159"/>
    </location>
</feature>
<evidence type="ECO:0000313" key="16">
    <source>
        <dbReference type="EMBL" id="KAI1706949.1"/>
    </source>
</evidence>
<keyword evidence="17" id="KW-1185">Reference proteome</keyword>
<dbReference type="PROSITE" id="PS50893">
    <property type="entry name" value="ABC_TRANSPORTER_2"/>
    <property type="match status" value="2"/>
</dbReference>
<dbReference type="Pfam" id="PF00664">
    <property type="entry name" value="ABC_membrane"/>
    <property type="match status" value="2"/>
</dbReference>
<dbReference type="InterPro" id="IPR003439">
    <property type="entry name" value="ABC_transporter-like_ATP-bd"/>
</dbReference>
<dbReference type="CDD" id="cd03244">
    <property type="entry name" value="ABCC_MRP_domain2"/>
    <property type="match status" value="1"/>
</dbReference>